<name>A0ABM1ZXL4_AEDAL</name>
<protein>
    <submittedName>
        <fullName evidence="2">Uncharacterized protein</fullName>
    </submittedName>
</protein>
<accession>A0ABM1ZXL4</accession>
<dbReference type="GeneID" id="134290951"/>
<dbReference type="EnsemblMetazoa" id="AALFPA23_022572.R33490">
    <property type="protein sequence ID" value="AALFPA23_022572.P33490"/>
    <property type="gene ID" value="AALFPA23_022572"/>
</dbReference>
<proteinExistence type="predicted"/>
<keyword evidence="3" id="KW-1185">Reference proteome</keyword>
<sequence>MTLFSRGYKLCGAAQVIWDPPPTVSDHRLEHAVTDRHCETSTEVRGPYHRRYSDPGGVPPLLTTSSNFSTPASHYLRPAITVLNGTARHVRRLRTLAESQPPSPTTHRPPIGCPPVSPRPPVDHFPAAHRLPASISKAARGHPPAAHRLSAGISTAARRPPTGLPSAARRPPTGRPPATHRPPVGHPPAANRLPAGPSPAARRPTTGRPAIEPAATPPSPPARNPSPIFSGSANKQYIQLRPGTRDKRGLLCPPRKLP</sequence>
<feature type="compositionally biased region" description="Pro residues" evidence="1">
    <location>
        <begin position="215"/>
        <end position="224"/>
    </location>
</feature>
<evidence type="ECO:0000313" key="3">
    <source>
        <dbReference type="Proteomes" id="UP000069940"/>
    </source>
</evidence>
<feature type="compositionally biased region" description="Pro residues" evidence="1">
    <location>
        <begin position="111"/>
        <end position="120"/>
    </location>
</feature>
<dbReference type="Proteomes" id="UP000069940">
    <property type="component" value="Unassembled WGS sequence"/>
</dbReference>
<reference evidence="2" key="2">
    <citation type="submission" date="2025-05" db="UniProtKB">
        <authorList>
            <consortium name="EnsemblMetazoa"/>
        </authorList>
    </citation>
    <scope>IDENTIFICATION</scope>
    <source>
        <strain evidence="2">Foshan</strain>
    </source>
</reference>
<feature type="region of interest" description="Disordered" evidence="1">
    <location>
        <begin position="38"/>
        <end position="58"/>
    </location>
</feature>
<reference evidence="3" key="1">
    <citation type="journal article" date="2015" name="Proc. Natl. Acad. Sci. U.S.A.">
        <title>Genome sequence of the Asian Tiger mosquito, Aedes albopictus, reveals insights into its biology, genetics, and evolution.</title>
        <authorList>
            <person name="Chen X.G."/>
            <person name="Jiang X."/>
            <person name="Gu J."/>
            <person name="Xu M."/>
            <person name="Wu Y."/>
            <person name="Deng Y."/>
            <person name="Zhang C."/>
            <person name="Bonizzoni M."/>
            <person name="Dermauw W."/>
            <person name="Vontas J."/>
            <person name="Armbruster P."/>
            <person name="Huang X."/>
            <person name="Yang Y."/>
            <person name="Zhang H."/>
            <person name="He W."/>
            <person name="Peng H."/>
            <person name="Liu Y."/>
            <person name="Wu K."/>
            <person name="Chen J."/>
            <person name="Lirakis M."/>
            <person name="Topalis P."/>
            <person name="Van Leeuwen T."/>
            <person name="Hall A.B."/>
            <person name="Jiang X."/>
            <person name="Thorpe C."/>
            <person name="Mueller R.L."/>
            <person name="Sun C."/>
            <person name="Waterhouse R.M."/>
            <person name="Yan G."/>
            <person name="Tu Z.J."/>
            <person name="Fang X."/>
            <person name="James A.A."/>
        </authorList>
    </citation>
    <scope>NUCLEOTIDE SEQUENCE [LARGE SCALE GENOMIC DNA]</scope>
    <source>
        <strain evidence="3">Foshan</strain>
    </source>
</reference>
<feature type="region of interest" description="Disordered" evidence="1">
    <location>
        <begin position="96"/>
        <end position="258"/>
    </location>
</feature>
<evidence type="ECO:0000313" key="2">
    <source>
        <dbReference type="EnsemblMetazoa" id="AALFPA23_022572.P33490"/>
    </source>
</evidence>
<dbReference type="RefSeq" id="XP_062714168.1">
    <property type="nucleotide sequence ID" value="XM_062858184.1"/>
</dbReference>
<evidence type="ECO:0000256" key="1">
    <source>
        <dbReference type="SAM" id="MobiDB-lite"/>
    </source>
</evidence>
<organism evidence="2 3">
    <name type="scientific">Aedes albopictus</name>
    <name type="common">Asian tiger mosquito</name>
    <name type="synonym">Stegomyia albopicta</name>
    <dbReference type="NCBI Taxonomy" id="7160"/>
    <lineage>
        <taxon>Eukaryota</taxon>
        <taxon>Metazoa</taxon>
        <taxon>Ecdysozoa</taxon>
        <taxon>Arthropoda</taxon>
        <taxon>Hexapoda</taxon>
        <taxon>Insecta</taxon>
        <taxon>Pterygota</taxon>
        <taxon>Neoptera</taxon>
        <taxon>Endopterygota</taxon>
        <taxon>Diptera</taxon>
        <taxon>Nematocera</taxon>
        <taxon>Culicoidea</taxon>
        <taxon>Culicidae</taxon>
        <taxon>Culicinae</taxon>
        <taxon>Aedini</taxon>
        <taxon>Aedes</taxon>
        <taxon>Stegomyia</taxon>
    </lineage>
</organism>